<evidence type="ECO:0000313" key="4">
    <source>
        <dbReference type="Proteomes" id="UP000309128"/>
    </source>
</evidence>
<dbReference type="InterPro" id="IPR002656">
    <property type="entry name" value="Acyl_transf_3_dom"/>
</dbReference>
<organism evidence="3 4">
    <name type="scientific">Nonomuraea turkmeniaca</name>
    <dbReference type="NCBI Taxonomy" id="103838"/>
    <lineage>
        <taxon>Bacteria</taxon>
        <taxon>Bacillati</taxon>
        <taxon>Actinomycetota</taxon>
        <taxon>Actinomycetes</taxon>
        <taxon>Streptosporangiales</taxon>
        <taxon>Streptosporangiaceae</taxon>
        <taxon>Nonomuraea</taxon>
    </lineage>
</organism>
<protein>
    <submittedName>
        <fullName evidence="3">Acyltransferase</fullName>
    </submittedName>
</protein>
<keyword evidence="1" id="KW-0812">Transmembrane</keyword>
<dbReference type="Pfam" id="PF01757">
    <property type="entry name" value="Acyl_transf_3"/>
    <property type="match status" value="1"/>
</dbReference>
<evidence type="ECO:0000256" key="1">
    <source>
        <dbReference type="SAM" id="Phobius"/>
    </source>
</evidence>
<keyword evidence="3" id="KW-0012">Acyltransferase</keyword>
<accession>A0A5S4FK17</accession>
<evidence type="ECO:0000313" key="3">
    <source>
        <dbReference type="EMBL" id="TMR21076.1"/>
    </source>
</evidence>
<dbReference type="EMBL" id="VCKY01000048">
    <property type="protein sequence ID" value="TMR21076.1"/>
    <property type="molecule type" value="Genomic_DNA"/>
</dbReference>
<proteinExistence type="predicted"/>
<reference evidence="3 4" key="1">
    <citation type="submission" date="2019-05" db="EMBL/GenBank/DDBJ databases">
        <title>Draft genome sequence of Nonomuraea turkmeniaca DSM 43926.</title>
        <authorList>
            <person name="Saricaoglu S."/>
            <person name="Isik K."/>
        </authorList>
    </citation>
    <scope>NUCLEOTIDE SEQUENCE [LARGE SCALE GENOMIC DNA]</scope>
    <source>
        <strain evidence="3 4">DSM 43926</strain>
    </source>
</reference>
<dbReference type="PANTHER" id="PTHR23028:SF53">
    <property type="entry name" value="ACYL_TRANSF_3 DOMAIN-CONTAINING PROTEIN"/>
    <property type="match status" value="1"/>
</dbReference>
<dbReference type="PANTHER" id="PTHR23028">
    <property type="entry name" value="ACETYLTRANSFERASE"/>
    <property type="match status" value="1"/>
</dbReference>
<feature type="transmembrane region" description="Helical" evidence="1">
    <location>
        <begin position="360"/>
        <end position="379"/>
    </location>
</feature>
<dbReference type="GO" id="GO:0016747">
    <property type="term" value="F:acyltransferase activity, transferring groups other than amino-acyl groups"/>
    <property type="evidence" value="ECO:0007669"/>
    <property type="project" value="InterPro"/>
</dbReference>
<keyword evidence="4" id="KW-1185">Reference proteome</keyword>
<feature type="transmembrane region" description="Helical" evidence="1">
    <location>
        <begin position="321"/>
        <end position="340"/>
    </location>
</feature>
<feature type="transmembrane region" description="Helical" evidence="1">
    <location>
        <begin position="87"/>
        <end position="104"/>
    </location>
</feature>
<evidence type="ECO:0000259" key="2">
    <source>
        <dbReference type="Pfam" id="PF01757"/>
    </source>
</evidence>
<feature type="transmembrane region" description="Helical" evidence="1">
    <location>
        <begin position="188"/>
        <end position="206"/>
    </location>
</feature>
<keyword evidence="1" id="KW-0472">Membrane</keyword>
<feature type="transmembrane region" description="Helical" evidence="1">
    <location>
        <begin position="51"/>
        <end position="67"/>
    </location>
</feature>
<dbReference type="OrthoDB" id="5242306at2"/>
<feature type="transmembrane region" description="Helical" evidence="1">
    <location>
        <begin position="125"/>
        <end position="144"/>
    </location>
</feature>
<dbReference type="GO" id="GO:0016020">
    <property type="term" value="C:membrane"/>
    <property type="evidence" value="ECO:0007669"/>
    <property type="project" value="TreeGrafter"/>
</dbReference>
<name>A0A5S4FK17_9ACTN</name>
<dbReference type="Proteomes" id="UP000309128">
    <property type="component" value="Unassembled WGS sequence"/>
</dbReference>
<feature type="transmembrane region" description="Helical" evidence="1">
    <location>
        <begin position="256"/>
        <end position="273"/>
    </location>
</feature>
<sequence length="445" mass="48842">MGDKVTETSSTRRYVIAVSDRRHQGCGNVTETGSTSTGVPVVAGHQASLDGIRAVAAFAVLIFHVAMEAGTALEPGFLGGVLSRGEIGVPIFFTLSGLLLYRPWAAEVLIGDRAPDTGRYLWKRFFRIIPAYWLVVAVALLLWGEAHRSDPWTWVQMLFLVHTYDTSPWWFGLGPKGLGQMWSLAVELTFYLTLPLMAAALRWFALRGGPDLRARARRLLIGLAVFGGLSYVYTIFEYFPEYRPWMNVWLPRSWTFFVPGMALAVLTVWARAADGPVRRLCAALAASWGTLWVIAGLAYLIAATPVTGPRFVGLGGIWTAFYEQGLYTLIAFCLVAPAALEPGGPTRLHAVLGGRLMSYLGRISYGVFLWQFVVIYLWYDFTGQEPWTGNLILNLAAVGALTVALAGLTYRYVEEPARRLIRFIPQSAGGAGPGSPKATALRQNA</sequence>
<feature type="transmembrane region" description="Helical" evidence="1">
    <location>
        <begin position="391"/>
        <end position="413"/>
    </location>
</feature>
<feature type="domain" description="Acyltransferase 3" evidence="2">
    <location>
        <begin position="47"/>
        <end position="410"/>
    </location>
</feature>
<keyword evidence="1" id="KW-1133">Transmembrane helix</keyword>
<dbReference type="InterPro" id="IPR050879">
    <property type="entry name" value="Acyltransferase_3"/>
</dbReference>
<gene>
    <name evidence="3" type="ORF">ETD86_16525</name>
</gene>
<keyword evidence="3" id="KW-0808">Transferase</keyword>
<dbReference type="AlphaFoldDB" id="A0A5S4FK17"/>
<dbReference type="GO" id="GO:0009103">
    <property type="term" value="P:lipopolysaccharide biosynthetic process"/>
    <property type="evidence" value="ECO:0007669"/>
    <property type="project" value="TreeGrafter"/>
</dbReference>
<feature type="transmembrane region" description="Helical" evidence="1">
    <location>
        <begin position="280"/>
        <end position="301"/>
    </location>
</feature>
<feature type="transmembrane region" description="Helical" evidence="1">
    <location>
        <begin position="218"/>
        <end position="236"/>
    </location>
</feature>
<comment type="caution">
    <text evidence="3">The sequence shown here is derived from an EMBL/GenBank/DDBJ whole genome shotgun (WGS) entry which is preliminary data.</text>
</comment>